<dbReference type="Proteomes" id="UP001241377">
    <property type="component" value="Unassembled WGS sequence"/>
</dbReference>
<keyword evidence="2" id="KW-1185">Reference proteome</keyword>
<accession>A0ACC2W9H3</accession>
<protein>
    <submittedName>
        <fullName evidence="1">Uncharacterized protein</fullName>
    </submittedName>
</protein>
<comment type="caution">
    <text evidence="1">The sequence shown here is derived from an EMBL/GenBank/DDBJ whole genome shotgun (WGS) entry which is preliminary data.</text>
</comment>
<reference evidence="1" key="1">
    <citation type="submission" date="2023-04" db="EMBL/GenBank/DDBJ databases">
        <title>Draft Genome sequencing of Naganishia species isolated from polar environments using Oxford Nanopore Technology.</title>
        <authorList>
            <person name="Leo P."/>
            <person name="Venkateswaran K."/>
        </authorList>
    </citation>
    <scope>NUCLEOTIDE SEQUENCE</scope>
    <source>
        <strain evidence="1">MNA-CCFEE 5261</strain>
    </source>
</reference>
<sequence>MLSRTSQSLKAARALTSSRAALIVPTAVARSVRPASRLQAGCSPALSIRGFSASAVKKEHESTRPEIDTPPSLYTFTDEEEMLRETVRKFAQEVVGPRVLAMDEAEQMDADIIKGLFDQGLMGIETAAEHEGSEMSFMAAIIAVEELAKVDPSISVMCDVHNTLVNSTLRLYGNDDVKARFLPRLATDTLGSFCLSEPASGSDAFALQTTAKLDASGDYYLLNGSKMWITNSAEAGIFLVFANVDPSKGYKGITCFAVEKEMGVVIAKKEKKVRDFALFVHFWVFKFEPTCLGRFEQLGIKASSTCLLSFDDVKVPKENVVGEIGKGYKIAIDILNEGRIGIAAQMIGLAQGAFDKSVKYAYERKQFGKAVGDFQGMAFQFADVLTEIEAARLLTYNAARLKEQGKPFVREAAMAKYYASNVAQRASGMAIEWAGGVGFTREVGLEKYWRDSKIGAIYEGTSNIQLETIAKLLKKDYV</sequence>
<organism evidence="1 2">
    <name type="scientific">Naganishia cerealis</name>
    <dbReference type="NCBI Taxonomy" id="610337"/>
    <lineage>
        <taxon>Eukaryota</taxon>
        <taxon>Fungi</taxon>
        <taxon>Dikarya</taxon>
        <taxon>Basidiomycota</taxon>
        <taxon>Agaricomycotina</taxon>
        <taxon>Tremellomycetes</taxon>
        <taxon>Filobasidiales</taxon>
        <taxon>Filobasidiaceae</taxon>
        <taxon>Naganishia</taxon>
    </lineage>
</organism>
<dbReference type="EMBL" id="JASBWR010000022">
    <property type="protein sequence ID" value="KAJ9108103.1"/>
    <property type="molecule type" value="Genomic_DNA"/>
</dbReference>
<evidence type="ECO:0000313" key="1">
    <source>
        <dbReference type="EMBL" id="KAJ9108103.1"/>
    </source>
</evidence>
<name>A0ACC2W9H3_9TREE</name>
<gene>
    <name evidence="1" type="ORF">QFC19_002568</name>
</gene>
<evidence type="ECO:0000313" key="2">
    <source>
        <dbReference type="Proteomes" id="UP001241377"/>
    </source>
</evidence>
<proteinExistence type="predicted"/>